<dbReference type="AlphaFoldDB" id="A0AAW8FS54"/>
<dbReference type="EMBL" id="JAUSZV010000005">
    <property type="protein sequence ID" value="MDQ0911618.1"/>
    <property type="molecule type" value="Genomic_DNA"/>
</dbReference>
<proteinExistence type="predicted"/>
<feature type="compositionally biased region" description="Low complexity" evidence="1">
    <location>
        <begin position="1"/>
        <end position="13"/>
    </location>
</feature>
<evidence type="ECO:0000256" key="1">
    <source>
        <dbReference type="SAM" id="MobiDB-lite"/>
    </source>
</evidence>
<feature type="compositionally biased region" description="Basic and acidic residues" evidence="1">
    <location>
        <begin position="115"/>
        <end position="128"/>
    </location>
</feature>
<organism evidence="2 3">
    <name type="scientific">Streptomyces canus</name>
    <dbReference type="NCBI Taxonomy" id="58343"/>
    <lineage>
        <taxon>Bacteria</taxon>
        <taxon>Bacillati</taxon>
        <taxon>Actinomycetota</taxon>
        <taxon>Actinomycetes</taxon>
        <taxon>Kitasatosporales</taxon>
        <taxon>Streptomycetaceae</taxon>
        <taxon>Streptomyces</taxon>
        <taxon>Streptomyces aurantiacus group</taxon>
    </lineage>
</organism>
<gene>
    <name evidence="2" type="ORF">QFZ22_007603</name>
</gene>
<feature type="region of interest" description="Disordered" evidence="1">
    <location>
        <begin position="89"/>
        <end position="128"/>
    </location>
</feature>
<name>A0AAW8FS54_9ACTN</name>
<evidence type="ECO:0000313" key="2">
    <source>
        <dbReference type="EMBL" id="MDQ0911618.1"/>
    </source>
</evidence>
<evidence type="ECO:0000313" key="3">
    <source>
        <dbReference type="Proteomes" id="UP001234216"/>
    </source>
</evidence>
<accession>A0AAW8FS54</accession>
<protein>
    <submittedName>
        <fullName evidence="2">Uncharacterized protein</fullName>
    </submittedName>
</protein>
<reference evidence="2" key="1">
    <citation type="submission" date="2023-07" db="EMBL/GenBank/DDBJ databases">
        <title>Comparative genomics of wheat-associated soil bacteria to identify genetic determinants of phenazine resistance.</title>
        <authorList>
            <person name="Mouncey N."/>
        </authorList>
    </citation>
    <scope>NUCLEOTIDE SEQUENCE</scope>
    <source>
        <strain evidence="2">V4I22</strain>
    </source>
</reference>
<comment type="caution">
    <text evidence="2">The sequence shown here is derived from an EMBL/GenBank/DDBJ whole genome shotgun (WGS) entry which is preliminary data.</text>
</comment>
<sequence>MASSPSAPAASASRAVPYGERGAVSGARHHRHPPRRLLDGRADARLELLGRERVELPGAAAREHGSGPRRHTLAHMRAVGVEIDGAVGAVRRDREEQRPAGDAESVGEVGRRHRLSLERVEREGTRRN</sequence>
<feature type="compositionally biased region" description="Basic and acidic residues" evidence="1">
    <location>
        <begin position="90"/>
        <end position="101"/>
    </location>
</feature>
<feature type="region of interest" description="Disordered" evidence="1">
    <location>
        <begin position="1"/>
        <end position="41"/>
    </location>
</feature>
<dbReference type="Proteomes" id="UP001234216">
    <property type="component" value="Unassembled WGS sequence"/>
</dbReference>